<dbReference type="InterPro" id="IPR001647">
    <property type="entry name" value="HTH_TetR"/>
</dbReference>
<dbReference type="RefSeq" id="WP_344511821.1">
    <property type="nucleotide sequence ID" value="NZ_BAAATU010000022.1"/>
</dbReference>
<dbReference type="Gene3D" id="1.10.10.60">
    <property type="entry name" value="Homeodomain-like"/>
    <property type="match status" value="1"/>
</dbReference>
<dbReference type="InterPro" id="IPR009057">
    <property type="entry name" value="Homeodomain-like_sf"/>
</dbReference>
<dbReference type="PANTHER" id="PTHR30055:SF226">
    <property type="entry name" value="HTH-TYPE TRANSCRIPTIONAL REGULATOR PKSA"/>
    <property type="match status" value="1"/>
</dbReference>
<dbReference type="Pfam" id="PF00440">
    <property type="entry name" value="TetR_N"/>
    <property type="match status" value="1"/>
</dbReference>
<dbReference type="InterPro" id="IPR036271">
    <property type="entry name" value="Tet_transcr_reg_TetR-rel_C_sf"/>
</dbReference>
<protein>
    <submittedName>
        <fullName evidence="4">TetR/AcrR family transcriptional regulator</fullName>
    </submittedName>
</protein>
<evidence type="ECO:0000256" key="2">
    <source>
        <dbReference type="PROSITE-ProRule" id="PRU00335"/>
    </source>
</evidence>
<feature type="domain" description="HTH tetR-type" evidence="3">
    <location>
        <begin position="10"/>
        <end position="70"/>
    </location>
</feature>
<organism evidence="4 5">
    <name type="scientific">Streptomyces pulveraceus</name>
    <dbReference type="NCBI Taxonomy" id="68258"/>
    <lineage>
        <taxon>Bacteria</taxon>
        <taxon>Bacillati</taxon>
        <taxon>Actinomycetota</taxon>
        <taxon>Actinomycetes</taxon>
        <taxon>Kitasatosporales</taxon>
        <taxon>Streptomycetaceae</taxon>
        <taxon>Streptomyces</taxon>
    </lineage>
</organism>
<dbReference type="SUPFAM" id="SSF48498">
    <property type="entry name" value="Tetracyclin repressor-like, C-terminal domain"/>
    <property type="match status" value="1"/>
</dbReference>
<feature type="DNA-binding region" description="H-T-H motif" evidence="2">
    <location>
        <begin position="33"/>
        <end position="52"/>
    </location>
</feature>
<sequence>MATSRTEQRRQTERRILSAARRLFSERGYERTTIRAVATEAAADPGLVMRYFESKEALFSRVARIDMDAEPSIGGSPAEVADTLLASLRDKLAKEPEAALALLRSMLTHPEASREVHAYVSAQQRRMTDALPQDNAALRADLLGAVMLGTLLGRYLIRMETLQDAPPEEIAALLSPCFQALAGGAPGDFHDTAAEDHAPPR</sequence>
<dbReference type="PROSITE" id="PS50977">
    <property type="entry name" value="HTH_TETR_2"/>
    <property type="match status" value="1"/>
</dbReference>
<evidence type="ECO:0000313" key="4">
    <source>
        <dbReference type="EMBL" id="MFC5917874.1"/>
    </source>
</evidence>
<proteinExistence type="predicted"/>
<dbReference type="InterPro" id="IPR041678">
    <property type="entry name" value="TetR_C_16"/>
</dbReference>
<dbReference type="InterPro" id="IPR050109">
    <property type="entry name" value="HTH-type_TetR-like_transc_reg"/>
</dbReference>
<dbReference type="Gene3D" id="1.10.357.10">
    <property type="entry name" value="Tetracycline Repressor, domain 2"/>
    <property type="match status" value="1"/>
</dbReference>
<dbReference type="PANTHER" id="PTHR30055">
    <property type="entry name" value="HTH-TYPE TRANSCRIPTIONAL REGULATOR RUTR"/>
    <property type="match status" value="1"/>
</dbReference>
<dbReference type="Proteomes" id="UP001596200">
    <property type="component" value="Unassembled WGS sequence"/>
</dbReference>
<evidence type="ECO:0000259" key="3">
    <source>
        <dbReference type="PROSITE" id="PS50977"/>
    </source>
</evidence>
<comment type="caution">
    <text evidence="4">The sequence shown here is derived from an EMBL/GenBank/DDBJ whole genome shotgun (WGS) entry which is preliminary data.</text>
</comment>
<reference evidence="5" key="1">
    <citation type="journal article" date="2019" name="Int. J. Syst. Evol. Microbiol.">
        <title>The Global Catalogue of Microorganisms (GCM) 10K type strain sequencing project: providing services to taxonomists for standard genome sequencing and annotation.</title>
        <authorList>
            <consortium name="The Broad Institute Genomics Platform"/>
            <consortium name="The Broad Institute Genome Sequencing Center for Infectious Disease"/>
            <person name="Wu L."/>
            <person name="Ma J."/>
        </authorList>
    </citation>
    <scope>NUCLEOTIDE SEQUENCE [LARGE SCALE GENOMIC DNA]</scope>
    <source>
        <strain evidence="5">JCM 4147</strain>
    </source>
</reference>
<gene>
    <name evidence="4" type="ORF">ACFP1B_31270</name>
</gene>
<accession>A0ABW1GSR0</accession>
<dbReference type="PRINTS" id="PR00455">
    <property type="entry name" value="HTHTETR"/>
</dbReference>
<dbReference type="Pfam" id="PF17920">
    <property type="entry name" value="TetR_C_16"/>
    <property type="match status" value="1"/>
</dbReference>
<keyword evidence="5" id="KW-1185">Reference proteome</keyword>
<evidence type="ECO:0000256" key="1">
    <source>
        <dbReference type="ARBA" id="ARBA00023125"/>
    </source>
</evidence>
<keyword evidence="1 2" id="KW-0238">DNA-binding</keyword>
<dbReference type="EMBL" id="JBHSPU010000030">
    <property type="protein sequence ID" value="MFC5917874.1"/>
    <property type="molecule type" value="Genomic_DNA"/>
</dbReference>
<name>A0ABW1GSR0_9ACTN</name>
<dbReference type="SUPFAM" id="SSF46689">
    <property type="entry name" value="Homeodomain-like"/>
    <property type="match status" value="1"/>
</dbReference>
<evidence type="ECO:0000313" key="5">
    <source>
        <dbReference type="Proteomes" id="UP001596200"/>
    </source>
</evidence>